<dbReference type="GO" id="GO:0015074">
    <property type="term" value="P:DNA integration"/>
    <property type="evidence" value="ECO:0007669"/>
    <property type="project" value="InterPro"/>
</dbReference>
<reference evidence="2" key="1">
    <citation type="journal article" date="2019" name="Science">
        <title>Mutation of a bHLH transcription factor allowed almond domestication.</title>
        <authorList>
            <person name="Sanchez-Perez R."/>
            <person name="Pavan S."/>
            <person name="Mazzeo R."/>
            <person name="Moldovan C."/>
            <person name="Aiese Cigliano R."/>
            <person name="Del Cueto J."/>
            <person name="Ricciardi F."/>
            <person name="Lotti C."/>
            <person name="Ricciardi L."/>
            <person name="Dicenta F."/>
            <person name="Lopez-Marques R.L."/>
            <person name="Lindberg Moller B."/>
        </authorList>
    </citation>
    <scope>NUCLEOTIDE SEQUENCE</scope>
</reference>
<dbReference type="InterPro" id="IPR001584">
    <property type="entry name" value="Integrase_cat-core"/>
</dbReference>
<sequence length="209" mass="23384">CSKTNNKFGYGFVAWDTLHLATLSSHRTVFPLSDSKAAKPFDLVHSDVWGPARITSSGFRWFVFLKNKHNVASILPELCRMVSTQFHALVKVFRTDNGGEYVNNTLTSFFRAQGIIHQTTTPFTPQQNGVSERKNRQLLEVACSLVLDMSVPIIFGGMLLVLDFKTPHDVFGDHVSPVSVSKLPPKVFGCVAYVHVYFHQRSKLDPCAL</sequence>
<dbReference type="EMBL" id="AP019298">
    <property type="protein sequence ID" value="BBG97705.1"/>
    <property type="molecule type" value="Genomic_DNA"/>
</dbReference>
<dbReference type="PANTHER" id="PTHR42648:SF28">
    <property type="entry name" value="TRANSPOSON-ENCODED PROTEIN WITH RIBONUCLEASE H-LIKE AND RETROVIRUS ZINC FINGER-LIKE DOMAINS"/>
    <property type="match status" value="1"/>
</dbReference>
<dbReference type="InterPro" id="IPR036397">
    <property type="entry name" value="RNaseH_sf"/>
</dbReference>
<name>A0A4Y1R0T6_PRUDU</name>
<dbReference type="Gene3D" id="3.30.420.10">
    <property type="entry name" value="Ribonuclease H-like superfamily/Ribonuclease H"/>
    <property type="match status" value="1"/>
</dbReference>
<evidence type="ECO:0000259" key="1">
    <source>
        <dbReference type="PROSITE" id="PS50994"/>
    </source>
</evidence>
<dbReference type="PANTHER" id="PTHR42648">
    <property type="entry name" value="TRANSPOSASE, PUTATIVE-RELATED"/>
    <property type="match status" value="1"/>
</dbReference>
<dbReference type="GO" id="GO:0003676">
    <property type="term" value="F:nucleic acid binding"/>
    <property type="evidence" value="ECO:0007669"/>
    <property type="project" value="InterPro"/>
</dbReference>
<dbReference type="InterPro" id="IPR012337">
    <property type="entry name" value="RNaseH-like_sf"/>
</dbReference>
<proteinExistence type="predicted"/>
<gene>
    <name evidence="2" type="ORF">Prudu_006917</name>
</gene>
<evidence type="ECO:0000313" key="2">
    <source>
        <dbReference type="EMBL" id="BBG97705.1"/>
    </source>
</evidence>
<feature type="domain" description="Integrase catalytic" evidence="1">
    <location>
        <begin position="27"/>
        <end position="140"/>
    </location>
</feature>
<dbReference type="SUPFAM" id="SSF53098">
    <property type="entry name" value="Ribonuclease H-like"/>
    <property type="match status" value="1"/>
</dbReference>
<dbReference type="InterPro" id="IPR039537">
    <property type="entry name" value="Retrotran_Ty1/copia-like"/>
</dbReference>
<dbReference type="AlphaFoldDB" id="A0A4Y1R0T6"/>
<accession>A0A4Y1R0T6</accession>
<protein>
    <recommendedName>
        <fullName evidence="1">Integrase catalytic domain-containing protein</fullName>
    </recommendedName>
</protein>
<dbReference type="PROSITE" id="PS50994">
    <property type="entry name" value="INTEGRASE"/>
    <property type="match status" value="1"/>
</dbReference>
<organism evidence="2">
    <name type="scientific">Prunus dulcis</name>
    <name type="common">Almond</name>
    <name type="synonym">Amygdalus dulcis</name>
    <dbReference type="NCBI Taxonomy" id="3755"/>
    <lineage>
        <taxon>Eukaryota</taxon>
        <taxon>Viridiplantae</taxon>
        <taxon>Streptophyta</taxon>
        <taxon>Embryophyta</taxon>
        <taxon>Tracheophyta</taxon>
        <taxon>Spermatophyta</taxon>
        <taxon>Magnoliopsida</taxon>
        <taxon>eudicotyledons</taxon>
        <taxon>Gunneridae</taxon>
        <taxon>Pentapetalae</taxon>
        <taxon>rosids</taxon>
        <taxon>fabids</taxon>
        <taxon>Rosales</taxon>
        <taxon>Rosaceae</taxon>
        <taxon>Amygdaloideae</taxon>
        <taxon>Amygdaleae</taxon>
        <taxon>Prunus</taxon>
    </lineage>
</organism>
<feature type="non-terminal residue" evidence="2">
    <location>
        <position position="1"/>
    </location>
</feature>